<proteinExistence type="inferred from homology"/>
<dbReference type="GO" id="GO:0015420">
    <property type="term" value="F:ABC-type vitamin B12 transporter activity"/>
    <property type="evidence" value="ECO:0007669"/>
    <property type="project" value="UniProtKB-UniRule"/>
</dbReference>
<reference evidence="12" key="1">
    <citation type="journal article" date="2014" name="Int. J. Syst. Evol. Microbiol.">
        <title>Complete genome sequence of Corynebacterium casei LMG S-19264T (=DSM 44701T), isolated from a smear-ripened cheese.</title>
        <authorList>
            <consortium name="US DOE Joint Genome Institute (JGI-PGF)"/>
            <person name="Walter F."/>
            <person name="Albersmeier A."/>
            <person name="Kalinowski J."/>
            <person name="Ruckert C."/>
        </authorList>
    </citation>
    <scope>NUCLEOTIDE SEQUENCE</scope>
    <source>
        <strain evidence="12">JCM 10088</strain>
    </source>
</reference>
<evidence type="ECO:0000256" key="1">
    <source>
        <dbReference type="ARBA" id="ARBA00003384"/>
    </source>
</evidence>
<gene>
    <name evidence="11" type="primary">cobD</name>
    <name evidence="12" type="ORF">GCM10007981_17570</name>
</gene>
<dbReference type="Proteomes" id="UP000610960">
    <property type="component" value="Unassembled WGS sequence"/>
</dbReference>
<dbReference type="OrthoDB" id="46105at2157"/>
<keyword evidence="7 11" id="KW-0169">Cobalamin biosynthesis</keyword>
<sequence length="300" mass="33126">MIYEYIAILIALALDWIYPRHEGIAYIMHPVHVTYSISQSLFKLMPRSKLMGVANWFLSVVPVAMAYIAPIILLQHWWMVALIAAAIVLKTTFSLRLLIDTAKAYSRGGNSMRCYAQQLVRRNVNELDDAHVNSAVIESLAESLVDGFSSPLLYSAVFWVPGAIVQRLANTMDSSLGYMDEPYREVGWFSAKVDTAINYLPARITAIIILAAAIISGRRPSIKAFLDSRRTTPSVNAGYPMSAMAASLGVRLEKRGSYGLGNGRLPNMDDVRAAIRITEIAAVIIIIIVLALTMLVSTIY</sequence>
<dbReference type="GO" id="GO:0009236">
    <property type="term" value="P:cobalamin biosynthetic process"/>
    <property type="evidence" value="ECO:0007669"/>
    <property type="project" value="UniProtKB-UniRule"/>
</dbReference>
<comment type="subcellular location">
    <subcellularLocation>
        <location evidence="2 11">Cell membrane</location>
        <topology evidence="2 11">Multi-pass membrane protein</topology>
    </subcellularLocation>
</comment>
<comment type="caution">
    <text evidence="12">The sequence shown here is derived from an EMBL/GenBank/DDBJ whole genome shotgun (WGS) entry which is preliminary data.</text>
</comment>
<feature type="transmembrane region" description="Helical" evidence="11">
    <location>
        <begin position="53"/>
        <end position="72"/>
    </location>
</feature>
<comment type="caution">
    <text evidence="11">Lacks conserved residue(s) required for the propagation of feature annotation.</text>
</comment>
<keyword evidence="13" id="KW-1185">Reference proteome</keyword>
<dbReference type="NCBIfam" id="NF002281">
    <property type="entry name" value="PRK01209.2-5"/>
    <property type="match status" value="1"/>
</dbReference>
<evidence type="ECO:0000256" key="9">
    <source>
        <dbReference type="ARBA" id="ARBA00022989"/>
    </source>
</evidence>
<dbReference type="PANTHER" id="PTHR34308">
    <property type="entry name" value="COBALAMIN BIOSYNTHESIS PROTEIN CBIB"/>
    <property type="match status" value="1"/>
</dbReference>
<dbReference type="EMBL" id="BMNL01000004">
    <property type="protein sequence ID" value="GGP22252.1"/>
    <property type="molecule type" value="Genomic_DNA"/>
</dbReference>
<comment type="function">
    <text evidence="1 11">Converts cobyric acid to cobinamide by the addition of aminopropanol on the F carboxylic group.</text>
</comment>
<evidence type="ECO:0000256" key="10">
    <source>
        <dbReference type="ARBA" id="ARBA00023136"/>
    </source>
</evidence>
<evidence type="ECO:0000256" key="5">
    <source>
        <dbReference type="ARBA" id="ARBA00016185"/>
    </source>
</evidence>
<dbReference type="AlphaFoldDB" id="A0A830GYE7"/>
<keyword evidence="8 11" id="KW-0812">Transmembrane</keyword>
<evidence type="ECO:0000256" key="3">
    <source>
        <dbReference type="ARBA" id="ARBA00004953"/>
    </source>
</evidence>
<feature type="transmembrane region" description="Helical" evidence="11">
    <location>
        <begin position="78"/>
        <end position="99"/>
    </location>
</feature>
<evidence type="ECO:0000256" key="8">
    <source>
        <dbReference type="ARBA" id="ARBA00022692"/>
    </source>
</evidence>
<name>A0A830GYE7_9CREN</name>
<protein>
    <recommendedName>
        <fullName evidence="5 11">Probable cobalamin biosynthesis protein CobD</fullName>
    </recommendedName>
</protein>
<accession>A0A830GYE7</accession>
<dbReference type="NCBIfam" id="TIGR00380">
    <property type="entry name" value="cobal_cbiB"/>
    <property type="match status" value="1"/>
</dbReference>
<keyword evidence="6 11" id="KW-1003">Cell membrane</keyword>
<organism evidence="12 13">
    <name type="scientific">Thermocladium modestius</name>
    <dbReference type="NCBI Taxonomy" id="62609"/>
    <lineage>
        <taxon>Archaea</taxon>
        <taxon>Thermoproteota</taxon>
        <taxon>Thermoprotei</taxon>
        <taxon>Thermoproteales</taxon>
        <taxon>Thermoproteaceae</taxon>
        <taxon>Thermocladium</taxon>
    </lineage>
</organism>
<dbReference type="HAMAP" id="MF_00024">
    <property type="entry name" value="CobD_CbiB"/>
    <property type="match status" value="1"/>
</dbReference>
<dbReference type="GO" id="GO:0005886">
    <property type="term" value="C:plasma membrane"/>
    <property type="evidence" value="ECO:0007669"/>
    <property type="project" value="UniProtKB-SubCell"/>
</dbReference>
<evidence type="ECO:0000256" key="6">
    <source>
        <dbReference type="ARBA" id="ARBA00022475"/>
    </source>
</evidence>
<evidence type="ECO:0000256" key="2">
    <source>
        <dbReference type="ARBA" id="ARBA00004651"/>
    </source>
</evidence>
<comment type="similarity">
    <text evidence="4 11">Belongs to the CobD/CbiB family.</text>
</comment>
<dbReference type="InterPro" id="IPR004485">
    <property type="entry name" value="Cobalamin_biosynth_CobD/CbiB"/>
</dbReference>
<evidence type="ECO:0000256" key="4">
    <source>
        <dbReference type="ARBA" id="ARBA00006263"/>
    </source>
</evidence>
<evidence type="ECO:0000313" key="13">
    <source>
        <dbReference type="Proteomes" id="UP000610960"/>
    </source>
</evidence>
<reference evidence="12" key="2">
    <citation type="submission" date="2020-09" db="EMBL/GenBank/DDBJ databases">
        <authorList>
            <person name="Sun Q."/>
            <person name="Ohkuma M."/>
        </authorList>
    </citation>
    <scope>NUCLEOTIDE SEQUENCE</scope>
    <source>
        <strain evidence="12">JCM 10088</strain>
    </source>
</reference>
<dbReference type="GO" id="GO:0048472">
    <property type="term" value="F:threonine-phosphate decarboxylase activity"/>
    <property type="evidence" value="ECO:0007669"/>
    <property type="project" value="InterPro"/>
</dbReference>
<feature type="transmembrane region" description="Helical" evidence="11">
    <location>
        <begin position="280"/>
        <end position="299"/>
    </location>
</feature>
<evidence type="ECO:0000256" key="11">
    <source>
        <dbReference type="HAMAP-Rule" id="MF_00024"/>
    </source>
</evidence>
<dbReference type="RefSeq" id="WP_188597030.1">
    <property type="nucleotide sequence ID" value="NZ_BMNL01000004.1"/>
</dbReference>
<keyword evidence="9 11" id="KW-1133">Transmembrane helix</keyword>
<dbReference type="PANTHER" id="PTHR34308:SF1">
    <property type="entry name" value="COBALAMIN BIOSYNTHESIS PROTEIN CBIB"/>
    <property type="match status" value="1"/>
</dbReference>
<evidence type="ECO:0000256" key="7">
    <source>
        <dbReference type="ARBA" id="ARBA00022573"/>
    </source>
</evidence>
<keyword evidence="10 11" id="KW-0472">Membrane</keyword>
<comment type="pathway">
    <text evidence="3 11">Cofactor biosynthesis; adenosylcobalamin biosynthesis.</text>
</comment>
<evidence type="ECO:0000313" key="12">
    <source>
        <dbReference type="EMBL" id="GGP22252.1"/>
    </source>
</evidence>
<dbReference type="UniPathway" id="UPA00148"/>
<dbReference type="Pfam" id="PF03186">
    <property type="entry name" value="CobD_Cbib"/>
    <property type="match status" value="1"/>
</dbReference>